<dbReference type="EMBL" id="PCTT01000005">
    <property type="protein sequence ID" value="PIP87416.1"/>
    <property type="molecule type" value="Genomic_DNA"/>
</dbReference>
<proteinExistence type="predicted"/>
<organism evidence="2 3">
    <name type="scientific">Candidatus Campbellbacteria bacterium CG22_combo_CG10-13_8_21_14_all_36_13</name>
    <dbReference type="NCBI Taxonomy" id="1974529"/>
    <lineage>
        <taxon>Bacteria</taxon>
        <taxon>Candidatus Campbelliibacteriota</taxon>
    </lineage>
</organism>
<gene>
    <name evidence="2" type="ORF">COW81_00305</name>
</gene>
<protein>
    <submittedName>
        <fullName evidence="2">Uncharacterized protein</fullName>
    </submittedName>
</protein>
<evidence type="ECO:0000313" key="2">
    <source>
        <dbReference type="EMBL" id="PIP87416.1"/>
    </source>
</evidence>
<feature type="transmembrane region" description="Helical" evidence="1">
    <location>
        <begin position="12"/>
        <end position="32"/>
    </location>
</feature>
<evidence type="ECO:0000256" key="1">
    <source>
        <dbReference type="SAM" id="Phobius"/>
    </source>
</evidence>
<sequence>MSIGLVYLSLSAMRHAFVFAIGVLPILAYNISSFIGAIPRDFFEQWDINVKAFFRGVVVVGVIVFLFFAGTTAKSMSVAAPEYVDGAVNFVLENDIQGNMFNNFDIGGYLIYRLYPDRKVFVDNRPEAYPAEFFEKVYKPMQESP</sequence>
<dbReference type="AlphaFoldDB" id="A0A2H0DZ09"/>
<feature type="non-terminal residue" evidence="2">
    <location>
        <position position="145"/>
    </location>
</feature>
<name>A0A2H0DZ09_9BACT</name>
<keyword evidence="1" id="KW-0812">Transmembrane</keyword>
<keyword evidence="1" id="KW-0472">Membrane</keyword>
<keyword evidence="1" id="KW-1133">Transmembrane helix</keyword>
<comment type="caution">
    <text evidence="2">The sequence shown here is derived from an EMBL/GenBank/DDBJ whole genome shotgun (WGS) entry which is preliminary data.</text>
</comment>
<evidence type="ECO:0000313" key="3">
    <source>
        <dbReference type="Proteomes" id="UP000231143"/>
    </source>
</evidence>
<dbReference type="Proteomes" id="UP000231143">
    <property type="component" value="Unassembled WGS sequence"/>
</dbReference>
<reference evidence="2 3" key="1">
    <citation type="submission" date="2017-09" db="EMBL/GenBank/DDBJ databases">
        <title>Depth-based differentiation of microbial function through sediment-hosted aquifers and enrichment of novel symbionts in the deep terrestrial subsurface.</title>
        <authorList>
            <person name="Probst A.J."/>
            <person name="Ladd B."/>
            <person name="Jarett J.K."/>
            <person name="Geller-Mcgrath D.E."/>
            <person name="Sieber C.M."/>
            <person name="Emerson J.B."/>
            <person name="Anantharaman K."/>
            <person name="Thomas B.C."/>
            <person name="Malmstrom R."/>
            <person name="Stieglmeier M."/>
            <person name="Klingl A."/>
            <person name="Woyke T."/>
            <person name="Ryan C.M."/>
            <person name="Banfield J.F."/>
        </authorList>
    </citation>
    <scope>NUCLEOTIDE SEQUENCE [LARGE SCALE GENOMIC DNA]</scope>
    <source>
        <strain evidence="2">CG22_combo_CG10-13_8_21_14_all_36_13</strain>
    </source>
</reference>
<feature type="transmembrane region" description="Helical" evidence="1">
    <location>
        <begin position="52"/>
        <end position="69"/>
    </location>
</feature>
<accession>A0A2H0DZ09</accession>